<evidence type="ECO:0000313" key="1">
    <source>
        <dbReference type="EMBL" id="KAF3848577.1"/>
    </source>
</evidence>
<name>A0A7J5YJC3_DISMA</name>
<reference evidence="1 2" key="1">
    <citation type="submission" date="2020-03" db="EMBL/GenBank/DDBJ databases">
        <title>Dissostichus mawsoni Genome sequencing and assembly.</title>
        <authorList>
            <person name="Park H."/>
        </authorList>
    </citation>
    <scope>NUCLEOTIDE SEQUENCE [LARGE SCALE GENOMIC DNA]</scope>
    <source>
        <strain evidence="1">DM0001</strain>
        <tissue evidence="1">Muscle</tissue>
    </source>
</reference>
<accession>A0A7J5YJC3</accession>
<dbReference type="AlphaFoldDB" id="A0A7J5YJC3"/>
<sequence>MLNTRSFNRLVSANTFSCFSRQSQHKILLTEGDDLLHLISRRLRETQHTNQYTGSQKVLAGALKVETLPQVLLAVSRQVEEVHVAHGQLLTLGDLPHSSQLDPATEEKRFLDLIAAFCHLSNPNIVSRDQMDTYLPWLRMTVQLGQQSWFTRQRFGKRPTPTA</sequence>
<dbReference type="Proteomes" id="UP000518266">
    <property type="component" value="Unassembled WGS sequence"/>
</dbReference>
<comment type="caution">
    <text evidence="1">The sequence shown here is derived from an EMBL/GenBank/DDBJ whole genome shotgun (WGS) entry which is preliminary data.</text>
</comment>
<organism evidence="1 2">
    <name type="scientific">Dissostichus mawsoni</name>
    <name type="common">Antarctic cod</name>
    <dbReference type="NCBI Taxonomy" id="36200"/>
    <lineage>
        <taxon>Eukaryota</taxon>
        <taxon>Metazoa</taxon>
        <taxon>Chordata</taxon>
        <taxon>Craniata</taxon>
        <taxon>Vertebrata</taxon>
        <taxon>Euteleostomi</taxon>
        <taxon>Actinopterygii</taxon>
        <taxon>Neopterygii</taxon>
        <taxon>Teleostei</taxon>
        <taxon>Neoteleostei</taxon>
        <taxon>Acanthomorphata</taxon>
        <taxon>Eupercaria</taxon>
        <taxon>Perciformes</taxon>
        <taxon>Notothenioidei</taxon>
        <taxon>Nototheniidae</taxon>
        <taxon>Dissostichus</taxon>
    </lineage>
</organism>
<keyword evidence="2" id="KW-1185">Reference proteome</keyword>
<dbReference type="EMBL" id="JAAKFY010000012">
    <property type="protein sequence ID" value="KAF3848577.1"/>
    <property type="molecule type" value="Genomic_DNA"/>
</dbReference>
<protein>
    <submittedName>
        <fullName evidence="1">Uncharacterized protein</fullName>
    </submittedName>
</protein>
<gene>
    <name evidence="1" type="ORF">F7725_015074</name>
</gene>
<evidence type="ECO:0000313" key="2">
    <source>
        <dbReference type="Proteomes" id="UP000518266"/>
    </source>
</evidence>
<proteinExistence type="predicted"/>